<reference evidence="1" key="1">
    <citation type="journal article" date="2020" name="Nature">
        <title>Giant virus diversity and host interactions through global metagenomics.</title>
        <authorList>
            <person name="Schulz F."/>
            <person name="Roux S."/>
            <person name="Paez-Espino D."/>
            <person name="Jungbluth S."/>
            <person name="Walsh D.A."/>
            <person name="Denef V.J."/>
            <person name="McMahon K.D."/>
            <person name="Konstantinidis K.T."/>
            <person name="Eloe-Fadrosh E.A."/>
            <person name="Kyrpides N.C."/>
            <person name="Woyke T."/>
        </authorList>
    </citation>
    <scope>NUCLEOTIDE SEQUENCE</scope>
    <source>
        <strain evidence="1">GVMAG-M-3300009159-65</strain>
    </source>
</reference>
<dbReference type="AlphaFoldDB" id="A0A6C0EUQ2"/>
<dbReference type="EMBL" id="MN738939">
    <property type="protein sequence ID" value="QHT32421.1"/>
    <property type="molecule type" value="Genomic_DNA"/>
</dbReference>
<name>A0A6C0EUQ2_9ZZZZ</name>
<organism evidence="1">
    <name type="scientific">viral metagenome</name>
    <dbReference type="NCBI Taxonomy" id="1070528"/>
    <lineage>
        <taxon>unclassified sequences</taxon>
        <taxon>metagenomes</taxon>
        <taxon>organismal metagenomes</taxon>
    </lineage>
</organism>
<protein>
    <submittedName>
        <fullName evidence="1">Uncharacterized protein</fullName>
    </submittedName>
</protein>
<sequence length="327" mass="38760">MDSELESVLESELDSASRNKYSFTKTIIYTLVNCNATIFGGAVRDLFLHNFNATAFYDRFKNKNDENDDIDIDLIKKYNDPNIYPDTKDRLLVATDVDLFIQEKDFTKLLRILSIKYFIKKQKEIDMNYRLLNCEKGRYTLYKVEALNSFHVSVKLDIIVSSEGEPLIPLMETDFDVNRLMFNLKHQYYLRGKLGDQISFHNVIENIKHKRAICNPDIKQFRLDKMIQKGWNISVNYKIYNIIPFSILEDKCIVCHCDFNKDYNNKYLCIVSFKCPCKYYVCCECIQTNGEKLNKCVMCREDNFDNYENALKEWIFFKKYNLYSPKI</sequence>
<evidence type="ECO:0000313" key="1">
    <source>
        <dbReference type="EMBL" id="QHT32421.1"/>
    </source>
</evidence>
<proteinExistence type="predicted"/>
<accession>A0A6C0EUQ2</accession>